<dbReference type="GO" id="GO:0044772">
    <property type="term" value="P:mitotic cell cycle phase transition"/>
    <property type="evidence" value="ECO:0007669"/>
    <property type="project" value="InterPro"/>
</dbReference>
<dbReference type="InterPro" id="IPR048258">
    <property type="entry name" value="Cyclins_cyclin-box"/>
</dbReference>
<feature type="compositionally biased region" description="Polar residues" evidence="5">
    <location>
        <begin position="237"/>
        <end position="264"/>
    </location>
</feature>
<dbReference type="EMBL" id="CAMPGE010004620">
    <property type="protein sequence ID" value="CAI2363470.1"/>
    <property type="molecule type" value="Genomic_DNA"/>
</dbReference>
<keyword evidence="3" id="KW-0131">Cell cycle</keyword>
<dbReference type="InterPro" id="IPR004367">
    <property type="entry name" value="Cyclin_C-dom"/>
</dbReference>
<dbReference type="InterPro" id="IPR013763">
    <property type="entry name" value="Cyclin-like_dom"/>
</dbReference>
<dbReference type="SUPFAM" id="SSF47954">
    <property type="entry name" value="Cyclin-like"/>
    <property type="match status" value="2"/>
</dbReference>
<dbReference type="Pfam" id="PF02984">
    <property type="entry name" value="Cyclin_C"/>
    <property type="match status" value="1"/>
</dbReference>
<keyword evidence="1" id="KW-0132">Cell division</keyword>
<gene>
    <name evidence="8" type="ORF">ECRASSUSDP1_LOCUS4806</name>
</gene>
<feature type="domain" description="Cyclin-like" evidence="6">
    <location>
        <begin position="438"/>
        <end position="520"/>
    </location>
</feature>
<comment type="caution">
    <text evidence="8">The sequence shown here is derived from an EMBL/GenBank/DDBJ whole genome shotgun (WGS) entry which is preliminary data.</text>
</comment>
<dbReference type="PANTHER" id="PTHR10177">
    <property type="entry name" value="CYCLINS"/>
    <property type="match status" value="1"/>
</dbReference>
<dbReference type="CDD" id="cd20507">
    <property type="entry name" value="CYCLIN_CCNB1-like_rpt1"/>
    <property type="match status" value="1"/>
</dbReference>
<evidence type="ECO:0008006" key="10">
    <source>
        <dbReference type="Google" id="ProtNLM"/>
    </source>
</evidence>
<comment type="similarity">
    <text evidence="4">Belongs to the cyclin family.</text>
</comment>
<dbReference type="PROSITE" id="PS00292">
    <property type="entry name" value="CYCLINS"/>
    <property type="match status" value="1"/>
</dbReference>
<feature type="region of interest" description="Disordered" evidence="5">
    <location>
        <begin position="82"/>
        <end position="103"/>
    </location>
</feature>
<evidence type="ECO:0000256" key="1">
    <source>
        <dbReference type="ARBA" id="ARBA00022618"/>
    </source>
</evidence>
<dbReference type="InterPro" id="IPR039361">
    <property type="entry name" value="Cyclin"/>
</dbReference>
<evidence type="ECO:0000259" key="6">
    <source>
        <dbReference type="SMART" id="SM00385"/>
    </source>
</evidence>
<keyword evidence="2 4" id="KW-0195">Cyclin</keyword>
<name>A0AAD1U8S8_EUPCR</name>
<feature type="compositionally biased region" description="Polar residues" evidence="5">
    <location>
        <begin position="196"/>
        <end position="210"/>
    </location>
</feature>
<proteinExistence type="inferred from homology"/>
<feature type="domain" description="Cyclin-like" evidence="6">
    <location>
        <begin position="341"/>
        <end position="425"/>
    </location>
</feature>
<feature type="compositionally biased region" description="Polar residues" evidence="5">
    <location>
        <begin position="24"/>
        <end position="41"/>
    </location>
</feature>
<evidence type="ECO:0000313" key="8">
    <source>
        <dbReference type="EMBL" id="CAI2363470.1"/>
    </source>
</evidence>
<dbReference type="AlphaFoldDB" id="A0AAD1U8S8"/>
<reference evidence="8" key="1">
    <citation type="submission" date="2023-07" db="EMBL/GenBank/DDBJ databases">
        <authorList>
            <consortium name="AG Swart"/>
            <person name="Singh M."/>
            <person name="Singh A."/>
            <person name="Seah K."/>
            <person name="Emmerich C."/>
        </authorList>
    </citation>
    <scope>NUCLEOTIDE SEQUENCE</scope>
    <source>
        <strain evidence="8">DP1</strain>
    </source>
</reference>
<dbReference type="Pfam" id="PF00134">
    <property type="entry name" value="Cyclin_N"/>
    <property type="match status" value="1"/>
</dbReference>
<dbReference type="SMART" id="SM00385">
    <property type="entry name" value="CYCLIN"/>
    <property type="match status" value="2"/>
</dbReference>
<dbReference type="Gene3D" id="1.10.472.10">
    <property type="entry name" value="Cyclin-like"/>
    <property type="match status" value="2"/>
</dbReference>
<dbReference type="GO" id="GO:0016538">
    <property type="term" value="F:cyclin-dependent protein serine/threonine kinase regulator activity"/>
    <property type="evidence" value="ECO:0007669"/>
    <property type="project" value="InterPro"/>
</dbReference>
<dbReference type="InterPro" id="IPR006671">
    <property type="entry name" value="Cyclin_N"/>
</dbReference>
<evidence type="ECO:0000256" key="2">
    <source>
        <dbReference type="ARBA" id="ARBA00023127"/>
    </source>
</evidence>
<organism evidence="8 9">
    <name type="scientific">Euplotes crassus</name>
    <dbReference type="NCBI Taxonomy" id="5936"/>
    <lineage>
        <taxon>Eukaryota</taxon>
        <taxon>Sar</taxon>
        <taxon>Alveolata</taxon>
        <taxon>Ciliophora</taxon>
        <taxon>Intramacronucleata</taxon>
        <taxon>Spirotrichea</taxon>
        <taxon>Hypotrichia</taxon>
        <taxon>Euplotida</taxon>
        <taxon>Euplotidae</taxon>
        <taxon>Moneuplotes</taxon>
    </lineage>
</organism>
<feature type="region of interest" description="Disordered" evidence="5">
    <location>
        <begin position="14"/>
        <end position="41"/>
    </location>
</feature>
<protein>
    <recommendedName>
        <fullName evidence="10">Cyclin N-terminal domain-containing protein</fullName>
    </recommendedName>
</protein>
<sequence>MSWNRKHRLFSSFNCENKRKSTQKENSALRSVESTRNQTTQMRSFGRDMSNIPMYRKDNKMPADGYNQKRLVPKAESCERAKRAASVSGNQPNKQFLSKRGSNTLKTLRAKNYKNNASGMITYLPNLHNVSGASNSSKTRAGSNTSTHNKVARIMQKNKMPQMNNVITMSKEMVSTKVNGLGNLNVVKKNIKTKRSGTGTRQDSKSSFASDVNAPPKAFLSTHSRDGSSNKKRRIQSHTIFSSNQKGQGMNNSLHSTCSGNNSAMKPEDKLRRFKAKMERILATNIDARDRSDIEDPLCCVEYVNDCCDHMLKTEGLFLPTYGYMKSQPDINDRMRGILVDWLIEVHLKFKLVPETLFLTINLIDRYLEIEKVKRDKLQLVGVTAMLIACKYEEIYPPEIKDFVYITDNAYSKKEIMDMEYNMLKKFEFNVTVISSYRFIERFTKLSQDNEAMFFLAQYMLELALIEYKMIKYRPSMLASGALYLAHKIMGKSDSWPLKVEQYSGLKEKDVRPCAKDMCILLQGVNSSSLKAARKKFSLTKFGEVAKIQVES</sequence>
<keyword evidence="9" id="KW-1185">Reference proteome</keyword>
<feature type="compositionally biased region" description="Polar residues" evidence="5">
    <location>
        <begin position="87"/>
        <end position="103"/>
    </location>
</feature>
<dbReference type="FunFam" id="1.10.472.10:FF:000167">
    <property type="entry name" value="Mitotic cyclin 6"/>
    <property type="match status" value="1"/>
</dbReference>
<evidence type="ECO:0000256" key="4">
    <source>
        <dbReference type="RuleBase" id="RU000383"/>
    </source>
</evidence>
<evidence type="ECO:0000256" key="3">
    <source>
        <dbReference type="ARBA" id="ARBA00023306"/>
    </source>
</evidence>
<dbReference type="GO" id="GO:0051301">
    <property type="term" value="P:cell division"/>
    <property type="evidence" value="ECO:0007669"/>
    <property type="project" value="UniProtKB-KW"/>
</dbReference>
<feature type="region of interest" description="Disordered" evidence="5">
    <location>
        <begin position="192"/>
        <end position="266"/>
    </location>
</feature>
<dbReference type="FunFam" id="1.10.472.10:FF:000013">
    <property type="entry name" value="Cyclin A1"/>
    <property type="match status" value="1"/>
</dbReference>
<dbReference type="SMART" id="SM01332">
    <property type="entry name" value="Cyclin_C"/>
    <property type="match status" value="1"/>
</dbReference>
<feature type="domain" description="Cyclin C-terminal" evidence="7">
    <location>
        <begin position="434"/>
        <end position="551"/>
    </location>
</feature>
<evidence type="ECO:0000313" key="9">
    <source>
        <dbReference type="Proteomes" id="UP001295684"/>
    </source>
</evidence>
<evidence type="ECO:0000256" key="5">
    <source>
        <dbReference type="SAM" id="MobiDB-lite"/>
    </source>
</evidence>
<evidence type="ECO:0000259" key="7">
    <source>
        <dbReference type="SMART" id="SM01332"/>
    </source>
</evidence>
<accession>A0AAD1U8S8</accession>
<dbReference type="Proteomes" id="UP001295684">
    <property type="component" value="Unassembled WGS sequence"/>
</dbReference>
<dbReference type="InterPro" id="IPR036915">
    <property type="entry name" value="Cyclin-like_sf"/>
</dbReference>